<comment type="caution">
    <text evidence="2">The sequence shown here is derived from an EMBL/GenBank/DDBJ whole genome shotgun (WGS) entry which is preliminary data.</text>
</comment>
<feature type="transmembrane region" description="Helical" evidence="1">
    <location>
        <begin position="88"/>
        <end position="112"/>
    </location>
</feature>
<feature type="transmembrane region" description="Helical" evidence="1">
    <location>
        <begin position="25"/>
        <end position="44"/>
    </location>
</feature>
<sequence length="167" mass="18982">MLRTFYTIFLVISFSLIGRLEDSPLFFIMLSAFVFAMLINFKLIASTVYFIQQDIKRYSFNKQDFLKRLILAEIWVAAVFIARNAGGAGWLFGALDDGTLLFFSLLGLLVLLKSSSTTSALLSVVAITYAAFFTIYKFEKTGDLFTILTFYFFTWAVIQAFRKSAII</sequence>
<accession>A0A1F7H1E8</accession>
<feature type="transmembrane region" description="Helical" evidence="1">
    <location>
        <begin position="119"/>
        <end position="138"/>
    </location>
</feature>
<evidence type="ECO:0000313" key="2">
    <source>
        <dbReference type="EMBL" id="OGK24686.1"/>
    </source>
</evidence>
<evidence type="ECO:0000313" key="3">
    <source>
        <dbReference type="Proteomes" id="UP000177913"/>
    </source>
</evidence>
<proteinExistence type="predicted"/>
<evidence type="ECO:0000256" key="1">
    <source>
        <dbReference type="SAM" id="Phobius"/>
    </source>
</evidence>
<name>A0A1F7H1E8_9BACT</name>
<protein>
    <submittedName>
        <fullName evidence="2">Uncharacterized protein</fullName>
    </submittedName>
</protein>
<feature type="transmembrane region" description="Helical" evidence="1">
    <location>
        <begin position="65"/>
        <end position="82"/>
    </location>
</feature>
<organism evidence="2 3">
    <name type="scientific">Candidatus Roizmanbacteria bacterium RIFCSPHIGHO2_02_FULL_38_11</name>
    <dbReference type="NCBI Taxonomy" id="1802039"/>
    <lineage>
        <taxon>Bacteria</taxon>
        <taxon>Candidatus Roizmaniibacteriota</taxon>
    </lineage>
</organism>
<feature type="transmembrane region" description="Helical" evidence="1">
    <location>
        <begin position="144"/>
        <end position="161"/>
    </location>
</feature>
<dbReference type="Proteomes" id="UP000177913">
    <property type="component" value="Unassembled WGS sequence"/>
</dbReference>
<dbReference type="EMBL" id="MFZO01000031">
    <property type="protein sequence ID" value="OGK24686.1"/>
    <property type="molecule type" value="Genomic_DNA"/>
</dbReference>
<reference evidence="2 3" key="1">
    <citation type="journal article" date="2016" name="Nat. Commun.">
        <title>Thousands of microbial genomes shed light on interconnected biogeochemical processes in an aquifer system.</title>
        <authorList>
            <person name="Anantharaman K."/>
            <person name="Brown C.T."/>
            <person name="Hug L.A."/>
            <person name="Sharon I."/>
            <person name="Castelle C.J."/>
            <person name="Probst A.J."/>
            <person name="Thomas B.C."/>
            <person name="Singh A."/>
            <person name="Wilkins M.J."/>
            <person name="Karaoz U."/>
            <person name="Brodie E.L."/>
            <person name="Williams K.H."/>
            <person name="Hubbard S.S."/>
            <person name="Banfield J.F."/>
        </authorList>
    </citation>
    <scope>NUCLEOTIDE SEQUENCE [LARGE SCALE GENOMIC DNA]</scope>
</reference>
<keyword evidence="1" id="KW-1133">Transmembrane helix</keyword>
<dbReference type="AlphaFoldDB" id="A0A1F7H1E8"/>
<gene>
    <name evidence="2" type="ORF">A3C25_01780</name>
</gene>
<keyword evidence="1" id="KW-0472">Membrane</keyword>
<keyword evidence="1" id="KW-0812">Transmembrane</keyword>